<evidence type="ECO:0000256" key="3">
    <source>
        <dbReference type="ARBA" id="ARBA00023004"/>
    </source>
</evidence>
<dbReference type="InterPro" id="IPR011429">
    <property type="entry name" value="Cyt_c_Planctomycete-type"/>
</dbReference>
<dbReference type="Proteomes" id="UP000238322">
    <property type="component" value="Unassembled WGS sequence"/>
</dbReference>
<dbReference type="PANTHER" id="PTHR35889:SF3">
    <property type="entry name" value="F-BOX DOMAIN-CONTAINING PROTEIN"/>
    <property type="match status" value="1"/>
</dbReference>
<evidence type="ECO:0000256" key="4">
    <source>
        <dbReference type="PROSITE-ProRule" id="PRU00433"/>
    </source>
</evidence>
<dbReference type="PROSITE" id="PS51007">
    <property type="entry name" value="CYTC"/>
    <property type="match status" value="1"/>
</dbReference>
<dbReference type="InterPro" id="IPR022655">
    <property type="entry name" value="DUF1553"/>
</dbReference>
<gene>
    <name evidence="7" type="ORF">C5Y83_24265</name>
</gene>
<evidence type="ECO:0000256" key="5">
    <source>
        <dbReference type="SAM" id="SignalP"/>
    </source>
</evidence>
<dbReference type="OrthoDB" id="127107at2"/>
<feature type="domain" description="Cytochrome c" evidence="6">
    <location>
        <begin position="30"/>
        <end position="129"/>
    </location>
</feature>
<dbReference type="GO" id="GO:0009055">
    <property type="term" value="F:electron transfer activity"/>
    <property type="evidence" value="ECO:0007669"/>
    <property type="project" value="InterPro"/>
</dbReference>
<evidence type="ECO:0000259" key="6">
    <source>
        <dbReference type="PROSITE" id="PS51007"/>
    </source>
</evidence>
<evidence type="ECO:0000256" key="1">
    <source>
        <dbReference type="ARBA" id="ARBA00022617"/>
    </source>
</evidence>
<keyword evidence="5" id="KW-0732">Signal</keyword>
<comment type="caution">
    <text evidence="7">The sequence shown here is derived from an EMBL/GenBank/DDBJ whole genome shotgun (WGS) entry which is preliminary data.</text>
</comment>
<keyword evidence="3 4" id="KW-0408">Iron</keyword>
<proteinExistence type="predicted"/>
<evidence type="ECO:0000313" key="7">
    <source>
        <dbReference type="EMBL" id="PQO30477.1"/>
    </source>
</evidence>
<reference evidence="7 8" key="1">
    <citation type="submission" date="2018-02" db="EMBL/GenBank/DDBJ databases">
        <title>Comparative genomes isolates from brazilian mangrove.</title>
        <authorList>
            <person name="Araujo J.E."/>
            <person name="Taketani R.G."/>
            <person name="Silva M.C.P."/>
            <person name="Loureco M.V."/>
            <person name="Andreote F.D."/>
        </authorList>
    </citation>
    <scope>NUCLEOTIDE SEQUENCE [LARGE SCALE GENOMIC DNA]</scope>
    <source>
        <strain evidence="7 8">Hex-1 MGV</strain>
    </source>
</reference>
<evidence type="ECO:0000256" key="2">
    <source>
        <dbReference type="ARBA" id="ARBA00022723"/>
    </source>
</evidence>
<dbReference type="SUPFAM" id="SSF46626">
    <property type="entry name" value="Cytochrome c"/>
    <property type="match status" value="1"/>
</dbReference>
<protein>
    <recommendedName>
        <fullName evidence="6">Cytochrome c domain-containing protein</fullName>
    </recommendedName>
</protein>
<sequence length="816" mass="92200">MFYLSVAKRSLIIVCACMASATFVGTGLAQDESQSTVKFNRDVKPILAKKCFSCHGPADQEGSLRLDEREVATGEADSGEIAIVPGSPEESELIRRITSHDEFEKMPPEGDAVSAEDVEVLKTWIREGAKYQGHWAFEPLTHPTPPKVKHEGWVKNDIDNFILARLEDAGLEPNPQASKRTLIRRAYYNLTGLPPTKEDIEAFEADESPDAYSKLIDKLLASDHYGEKWGRHWLDLVRFAETNSYERDGVKPNAWKYRDYVIRAFNENKPYDQFVIEQLAGDEIESPTPETIIATGYYRLGLWDDEPADPLLHVYDQYDDLVATTGKAFLGITVNCARCHDHKIDPISQANYYEFLSFFRGMKPYGTRGDVSYSQKEISSPEVISAHENYQKELQAVEGRLNEIVASAIGKLPAEERKAIRKERNRDRRREMVDSKIAELVPNDASEYDALKRELAGIKDREKYLPAREFAMAINKSDKVPPETTIMMRGNPHVPGDVVEPGFPKFFNAPRPTIPTPSEEQETSGRRLVLAKWIASEENLMTARVMVNRLWQFQFGRGIVRSSSNFGQLGTPPTHPELLDWLANEFVASGWDIKHMQKLMMTSATYQMSSGGQEKGLAQDPGNDLMWRFNTRRLTAEEVRDSILAVNGRLNEKMFGHGFYPKISDEVMAGQSKPGDGWGNSSYEEQARRAIYIHVKRSLLTPILSSFDFPETDAACEERFVTTQPAQALGMINGAFANQQAEELAKRVRETGATAMEDQVREAVQFALAREAQESDVKIAMSLINDLKKDHGLDDNRAFDLYCLMLINLNEFFFLD</sequence>
<dbReference type="InterPro" id="IPR009056">
    <property type="entry name" value="Cyt_c-like_dom"/>
</dbReference>
<accession>A0A2S8FEA6</accession>
<feature type="chain" id="PRO_5015634104" description="Cytochrome c domain-containing protein" evidence="5">
    <location>
        <begin position="30"/>
        <end position="816"/>
    </location>
</feature>
<feature type="signal peptide" evidence="5">
    <location>
        <begin position="1"/>
        <end position="29"/>
    </location>
</feature>
<evidence type="ECO:0000313" key="8">
    <source>
        <dbReference type="Proteomes" id="UP000238322"/>
    </source>
</evidence>
<dbReference type="Pfam" id="PF07587">
    <property type="entry name" value="PSD1"/>
    <property type="match status" value="1"/>
</dbReference>
<dbReference type="GO" id="GO:0020037">
    <property type="term" value="F:heme binding"/>
    <property type="evidence" value="ECO:0007669"/>
    <property type="project" value="InterPro"/>
</dbReference>
<dbReference type="AlphaFoldDB" id="A0A2S8FEA6"/>
<name>A0A2S8FEA6_9BACT</name>
<keyword evidence="1 4" id="KW-0349">Heme</keyword>
<dbReference type="Pfam" id="PF07635">
    <property type="entry name" value="PSCyt1"/>
    <property type="match status" value="1"/>
</dbReference>
<dbReference type="GO" id="GO:0046872">
    <property type="term" value="F:metal ion binding"/>
    <property type="evidence" value="ECO:0007669"/>
    <property type="project" value="UniProtKB-KW"/>
</dbReference>
<keyword evidence="2 4" id="KW-0479">Metal-binding</keyword>
<dbReference type="PANTHER" id="PTHR35889">
    <property type="entry name" value="CYCLOINULO-OLIGOSACCHARIDE FRUCTANOTRANSFERASE-RELATED"/>
    <property type="match status" value="1"/>
</dbReference>
<dbReference type="InterPro" id="IPR036909">
    <property type="entry name" value="Cyt_c-like_dom_sf"/>
</dbReference>
<dbReference type="Pfam" id="PF07583">
    <property type="entry name" value="PSCyt2"/>
    <property type="match status" value="1"/>
</dbReference>
<organism evidence="7 8">
    <name type="scientific">Blastopirellula marina</name>
    <dbReference type="NCBI Taxonomy" id="124"/>
    <lineage>
        <taxon>Bacteria</taxon>
        <taxon>Pseudomonadati</taxon>
        <taxon>Planctomycetota</taxon>
        <taxon>Planctomycetia</taxon>
        <taxon>Pirellulales</taxon>
        <taxon>Pirellulaceae</taxon>
        <taxon>Blastopirellula</taxon>
    </lineage>
</organism>
<dbReference type="EMBL" id="PUHY01000014">
    <property type="protein sequence ID" value="PQO30477.1"/>
    <property type="molecule type" value="Genomic_DNA"/>
</dbReference>
<dbReference type="InterPro" id="IPR011444">
    <property type="entry name" value="DUF1549"/>
</dbReference>